<dbReference type="InterPro" id="IPR021196">
    <property type="entry name" value="PdxT/SNO_CS"/>
</dbReference>
<dbReference type="PROSITE" id="PS51273">
    <property type="entry name" value="GATASE_TYPE_1"/>
    <property type="match status" value="1"/>
</dbReference>
<evidence type="ECO:0000256" key="10">
    <source>
        <dbReference type="HAMAP-Rule" id="MF_01615"/>
    </source>
</evidence>
<evidence type="ECO:0000256" key="1">
    <source>
        <dbReference type="ARBA" id="ARBA00008345"/>
    </source>
</evidence>
<sequence>MTAPRIGVLSLQGAVAEHERALRSAGAEVTKVRRPAELEGLHGLVVPGGESTTMARLASPVNLMPAIRERHQEGMALFGTCAGMILMANEITDAEALEGFDRITGLDVVVRRNGYGSQLDSFEDNLEVTGLETPLPAVFIRAPIVEDVRAGVDVLAEAQGRPVAVRQEGMLAASFHPELTPDHRLHRYFVDSVVGS</sequence>
<gene>
    <name evidence="10 13" type="primary">pdxT</name>
    <name evidence="13" type="ORF">HGQ17_12880</name>
</gene>
<dbReference type="GO" id="GO:0005829">
    <property type="term" value="C:cytosol"/>
    <property type="evidence" value="ECO:0007669"/>
    <property type="project" value="TreeGrafter"/>
</dbReference>
<evidence type="ECO:0000256" key="11">
    <source>
        <dbReference type="PIRSR" id="PIRSR005639-1"/>
    </source>
</evidence>
<dbReference type="GO" id="GO:0036381">
    <property type="term" value="F:pyridoxal 5'-phosphate synthase (glutamine hydrolysing) activity"/>
    <property type="evidence" value="ECO:0007669"/>
    <property type="project" value="UniProtKB-UniRule"/>
</dbReference>
<dbReference type="SUPFAM" id="SSF52317">
    <property type="entry name" value="Class I glutamine amidotransferase-like"/>
    <property type="match status" value="1"/>
</dbReference>
<dbReference type="UniPathway" id="UPA00245"/>
<feature type="active site" description="Nucleophile" evidence="10 11">
    <location>
        <position position="81"/>
    </location>
</feature>
<feature type="binding site" evidence="10 12">
    <location>
        <begin position="140"/>
        <end position="141"/>
    </location>
    <ligand>
        <name>L-glutamine</name>
        <dbReference type="ChEBI" id="CHEBI:58359"/>
    </ligand>
</feature>
<dbReference type="PROSITE" id="PS51130">
    <property type="entry name" value="PDXT_SNO_2"/>
    <property type="match status" value="1"/>
</dbReference>
<dbReference type="AlphaFoldDB" id="A0A7X8YEZ1"/>
<evidence type="ECO:0000313" key="13">
    <source>
        <dbReference type="EMBL" id="NLS10871.1"/>
    </source>
</evidence>
<dbReference type="FunFam" id="3.40.50.880:FF:000010">
    <property type="entry name" value="uncharacterized protein LOC100176842 isoform X2"/>
    <property type="match status" value="1"/>
</dbReference>
<dbReference type="EC" id="3.5.1.2" evidence="10"/>
<comment type="similarity">
    <text evidence="1 10">Belongs to the glutaminase PdxT/SNO family.</text>
</comment>
<dbReference type="InterPro" id="IPR002161">
    <property type="entry name" value="PdxT/SNO"/>
</dbReference>
<evidence type="ECO:0000256" key="4">
    <source>
        <dbReference type="ARBA" id="ARBA00022962"/>
    </source>
</evidence>
<evidence type="ECO:0000256" key="5">
    <source>
        <dbReference type="ARBA" id="ARBA00023239"/>
    </source>
</evidence>
<dbReference type="CDD" id="cd01749">
    <property type="entry name" value="GATase1_PB"/>
    <property type="match status" value="1"/>
</dbReference>
<dbReference type="GO" id="GO:1903600">
    <property type="term" value="C:glutaminase complex"/>
    <property type="evidence" value="ECO:0007669"/>
    <property type="project" value="TreeGrafter"/>
</dbReference>
<dbReference type="GO" id="GO:0008614">
    <property type="term" value="P:pyridoxine metabolic process"/>
    <property type="evidence" value="ECO:0007669"/>
    <property type="project" value="TreeGrafter"/>
</dbReference>
<name>A0A7X8YEZ1_9MICC</name>
<dbReference type="NCBIfam" id="TIGR03800">
    <property type="entry name" value="PLP_synth_Pdx2"/>
    <property type="match status" value="1"/>
</dbReference>
<dbReference type="InterPro" id="IPR029062">
    <property type="entry name" value="Class_I_gatase-like"/>
</dbReference>
<keyword evidence="3 10" id="KW-0663">Pyridoxal phosphate</keyword>
<evidence type="ECO:0000256" key="12">
    <source>
        <dbReference type="PIRSR" id="PIRSR005639-2"/>
    </source>
</evidence>
<proteinExistence type="inferred from homology"/>
<keyword evidence="2 10" id="KW-0378">Hydrolase</keyword>
<feature type="binding site" evidence="10 12">
    <location>
        <position position="112"/>
    </location>
    <ligand>
        <name>L-glutamine</name>
        <dbReference type="ChEBI" id="CHEBI:58359"/>
    </ligand>
</feature>
<evidence type="ECO:0000256" key="9">
    <source>
        <dbReference type="ARBA" id="ARBA00064749"/>
    </source>
</evidence>
<dbReference type="GO" id="GO:0004359">
    <property type="term" value="F:glutaminase activity"/>
    <property type="evidence" value="ECO:0007669"/>
    <property type="project" value="UniProtKB-UniRule"/>
</dbReference>
<dbReference type="PANTHER" id="PTHR31559">
    <property type="entry name" value="PYRIDOXAL 5'-PHOSPHATE SYNTHASE SUBUNIT SNO"/>
    <property type="match status" value="1"/>
</dbReference>
<keyword evidence="5 10" id="KW-0456">Lyase</keyword>
<comment type="subunit">
    <text evidence="9 10">In the presence of PdxS, forms a dodecamer of heterodimers. Only shows activity in the heterodimer.</text>
</comment>
<organism evidence="13 14">
    <name type="scientific">Nesterenkonia sedimenti</name>
    <dbReference type="NCBI Taxonomy" id="1463632"/>
    <lineage>
        <taxon>Bacteria</taxon>
        <taxon>Bacillati</taxon>
        <taxon>Actinomycetota</taxon>
        <taxon>Actinomycetes</taxon>
        <taxon>Micrococcales</taxon>
        <taxon>Micrococcaceae</taxon>
        <taxon>Nesterenkonia</taxon>
    </lineage>
</organism>
<dbReference type="Proteomes" id="UP000523139">
    <property type="component" value="Unassembled WGS sequence"/>
</dbReference>
<dbReference type="HAMAP" id="MF_01615">
    <property type="entry name" value="PdxT"/>
    <property type="match status" value="1"/>
</dbReference>
<evidence type="ECO:0000256" key="7">
    <source>
        <dbReference type="ARBA" id="ARBA00049534"/>
    </source>
</evidence>
<dbReference type="PIRSF" id="PIRSF005639">
    <property type="entry name" value="Glut_amidoT_SNO"/>
    <property type="match status" value="1"/>
</dbReference>
<dbReference type="EC" id="4.3.3.6" evidence="10"/>
<dbReference type="EMBL" id="JABAHY010000016">
    <property type="protein sequence ID" value="NLS10871.1"/>
    <property type="molecule type" value="Genomic_DNA"/>
</dbReference>
<comment type="caution">
    <text evidence="13">The sequence shown here is derived from an EMBL/GenBank/DDBJ whole genome shotgun (WGS) entry which is preliminary data.</text>
</comment>
<accession>A0A7X8YEZ1</accession>
<keyword evidence="14" id="KW-1185">Reference proteome</keyword>
<protein>
    <recommendedName>
        <fullName evidence="10">Pyridoxal 5'-phosphate synthase subunit PdxT</fullName>
        <ecNumber evidence="10">4.3.3.6</ecNumber>
    </recommendedName>
    <alternativeName>
        <fullName evidence="10">Pdx2</fullName>
    </alternativeName>
    <alternativeName>
        <fullName evidence="10">Pyridoxal 5'-phosphate synthase glutaminase subunit</fullName>
        <ecNumber evidence="10">3.5.1.2</ecNumber>
    </alternativeName>
</protein>
<evidence type="ECO:0000256" key="2">
    <source>
        <dbReference type="ARBA" id="ARBA00022801"/>
    </source>
</evidence>
<dbReference type="GO" id="GO:0042823">
    <property type="term" value="P:pyridoxal phosphate biosynthetic process"/>
    <property type="evidence" value="ECO:0007669"/>
    <property type="project" value="UniProtKB-UniRule"/>
</dbReference>
<dbReference type="Pfam" id="PF01174">
    <property type="entry name" value="SNO"/>
    <property type="match status" value="1"/>
</dbReference>
<comment type="function">
    <text evidence="8 10">Catalyzes the hydrolysis of glutamine to glutamate and ammonia as part of the biosynthesis of pyridoxal 5'-phosphate. The resulting ammonia molecule is channeled to the active site of PdxS.</text>
</comment>
<keyword evidence="4 10" id="KW-0315">Glutamine amidotransferase</keyword>
<comment type="pathway">
    <text evidence="10">Cofactor biosynthesis; pyridoxal 5'-phosphate biosynthesis.</text>
</comment>
<evidence type="ECO:0000256" key="8">
    <source>
        <dbReference type="ARBA" id="ARBA00054599"/>
    </source>
</evidence>
<dbReference type="PANTHER" id="PTHR31559:SF0">
    <property type="entry name" value="PYRIDOXAL 5'-PHOSPHATE SYNTHASE SUBUNIT SNO1-RELATED"/>
    <property type="match status" value="1"/>
</dbReference>
<evidence type="ECO:0000256" key="3">
    <source>
        <dbReference type="ARBA" id="ARBA00022898"/>
    </source>
</evidence>
<reference evidence="13 14" key="1">
    <citation type="submission" date="2020-04" db="EMBL/GenBank/DDBJ databases">
        <title>Nesterenkonia sp. nov., isolated from marine sediment.</title>
        <authorList>
            <person name="Zhang G."/>
        </authorList>
    </citation>
    <scope>NUCLEOTIDE SEQUENCE [LARGE SCALE GENOMIC DNA]</scope>
    <source>
        <strain evidence="13 14">MY13</strain>
    </source>
</reference>
<feature type="active site" description="Charge relay system" evidence="10 11">
    <location>
        <position position="178"/>
    </location>
</feature>
<comment type="catalytic activity">
    <reaction evidence="6 10">
        <text>aldehydo-D-ribose 5-phosphate + D-glyceraldehyde 3-phosphate + L-glutamine = pyridoxal 5'-phosphate + L-glutamate + phosphate + 3 H2O + H(+)</text>
        <dbReference type="Rhea" id="RHEA:31507"/>
        <dbReference type="ChEBI" id="CHEBI:15377"/>
        <dbReference type="ChEBI" id="CHEBI:15378"/>
        <dbReference type="ChEBI" id="CHEBI:29985"/>
        <dbReference type="ChEBI" id="CHEBI:43474"/>
        <dbReference type="ChEBI" id="CHEBI:58273"/>
        <dbReference type="ChEBI" id="CHEBI:58359"/>
        <dbReference type="ChEBI" id="CHEBI:59776"/>
        <dbReference type="ChEBI" id="CHEBI:597326"/>
        <dbReference type="EC" id="4.3.3.6"/>
    </reaction>
</comment>
<evidence type="ECO:0000313" key="14">
    <source>
        <dbReference type="Proteomes" id="UP000523139"/>
    </source>
</evidence>
<feature type="active site" description="Charge relay system" evidence="10 11">
    <location>
        <position position="176"/>
    </location>
</feature>
<dbReference type="RefSeq" id="WP_168888358.1">
    <property type="nucleotide sequence ID" value="NZ_JABAHY010000016.1"/>
</dbReference>
<dbReference type="GO" id="GO:0006543">
    <property type="term" value="P:L-glutamine catabolic process"/>
    <property type="evidence" value="ECO:0007669"/>
    <property type="project" value="UniProtKB-UniRule"/>
</dbReference>
<comment type="catalytic activity">
    <reaction evidence="7 10">
        <text>L-glutamine + H2O = L-glutamate + NH4(+)</text>
        <dbReference type="Rhea" id="RHEA:15889"/>
        <dbReference type="ChEBI" id="CHEBI:15377"/>
        <dbReference type="ChEBI" id="CHEBI:28938"/>
        <dbReference type="ChEBI" id="CHEBI:29985"/>
        <dbReference type="ChEBI" id="CHEBI:58359"/>
        <dbReference type="EC" id="3.5.1.2"/>
    </reaction>
</comment>
<feature type="binding site" evidence="10 12">
    <location>
        <begin position="49"/>
        <end position="51"/>
    </location>
    <ligand>
        <name>L-glutamine</name>
        <dbReference type="ChEBI" id="CHEBI:58359"/>
    </ligand>
</feature>
<evidence type="ECO:0000256" key="6">
    <source>
        <dbReference type="ARBA" id="ARBA00047992"/>
    </source>
</evidence>
<dbReference type="PROSITE" id="PS01236">
    <property type="entry name" value="PDXT_SNO_1"/>
    <property type="match status" value="1"/>
</dbReference>
<dbReference type="Gene3D" id="3.40.50.880">
    <property type="match status" value="1"/>
</dbReference>